<dbReference type="EMBL" id="JBHRTL010000001">
    <property type="protein sequence ID" value="MFC3153804.1"/>
    <property type="molecule type" value="Genomic_DNA"/>
</dbReference>
<comment type="caution">
    <text evidence="13">The sequence shown here is derived from an EMBL/GenBank/DDBJ whole genome shotgun (WGS) entry which is preliminary data.</text>
</comment>
<accession>A0ABV7HM28</accession>
<sequence length="291" mass="32041">MSTTSFLVSEYHWFIYLTTVLFGLALGSFFNVVILRLPKIMEASWREQCCELLEQPDTEPNEKLGLAFPASHCPKCKAAIKPWQNIPVISYLLLKGKCASCKVRISPRYPIVETVTALLSLAIVVKFGVTATSGALLIFTWALLVLTVIDIDTQLLPDDITLPLVWLGLIVNYFGLVTDLPSALWGAVFGYLSLWSVFWAFKLLTGKEGMGYGDFKLLAALGAWMGWQMLPLIIILSSLVGAVIGIGMIIVMGRDKNIPIPFGPYLAIAGWIALLWGGEIVQQYLQLANIG</sequence>
<keyword evidence="14" id="KW-1185">Reference proteome</keyword>
<evidence type="ECO:0000313" key="13">
    <source>
        <dbReference type="EMBL" id="MFC3153804.1"/>
    </source>
</evidence>
<feature type="domain" description="Prepilin peptidase A24 N-terminal" evidence="12">
    <location>
        <begin position="21"/>
        <end position="127"/>
    </location>
</feature>
<dbReference type="GO" id="GO:0016787">
    <property type="term" value="F:hydrolase activity"/>
    <property type="evidence" value="ECO:0007669"/>
    <property type="project" value="UniProtKB-KW"/>
</dbReference>
<dbReference type="InterPro" id="IPR050882">
    <property type="entry name" value="Prepilin_peptidase/N-MTase"/>
</dbReference>
<dbReference type="PRINTS" id="PR00864">
    <property type="entry name" value="PREPILNPTASE"/>
</dbReference>
<keyword evidence="9" id="KW-0808">Transferase</keyword>
<comment type="similarity">
    <text evidence="2 8">Belongs to the peptidase A24 family.</text>
</comment>
<evidence type="ECO:0000256" key="5">
    <source>
        <dbReference type="ARBA" id="ARBA00022692"/>
    </source>
</evidence>
<keyword evidence="9 13" id="KW-0378">Hydrolase</keyword>
<dbReference type="RefSeq" id="WP_382413774.1">
    <property type="nucleotide sequence ID" value="NZ_AP031500.1"/>
</dbReference>
<evidence type="ECO:0000256" key="1">
    <source>
        <dbReference type="ARBA" id="ARBA00004429"/>
    </source>
</evidence>
<dbReference type="InterPro" id="IPR014032">
    <property type="entry name" value="Peptidase_A24A_bac"/>
</dbReference>
<feature type="transmembrane region" description="Helical" evidence="10">
    <location>
        <begin position="160"/>
        <end position="177"/>
    </location>
</feature>
<dbReference type="Gene3D" id="1.20.120.1220">
    <property type="match status" value="1"/>
</dbReference>
<keyword evidence="6 10" id="KW-1133">Transmembrane helix</keyword>
<protein>
    <recommendedName>
        <fullName evidence="9">Prepilin leader peptidase/N-methyltransferase</fullName>
        <ecNumber evidence="9">2.1.1.-</ecNumber>
        <ecNumber evidence="9">3.4.23.43</ecNumber>
    </recommendedName>
</protein>
<dbReference type="InterPro" id="IPR000045">
    <property type="entry name" value="Prepilin_IV_endopep_pep"/>
</dbReference>
<dbReference type="InterPro" id="IPR010627">
    <property type="entry name" value="Prepilin_pept_A24_N"/>
</dbReference>
<dbReference type="PANTHER" id="PTHR30487">
    <property type="entry name" value="TYPE 4 PREPILIN-LIKE PROTEINS LEADER PEPTIDE-PROCESSING ENZYME"/>
    <property type="match status" value="1"/>
</dbReference>
<keyword evidence="4" id="KW-0997">Cell inner membrane</keyword>
<evidence type="ECO:0000256" key="7">
    <source>
        <dbReference type="ARBA" id="ARBA00023136"/>
    </source>
</evidence>
<keyword evidence="3" id="KW-1003">Cell membrane</keyword>
<keyword evidence="5 9" id="KW-0812">Transmembrane</keyword>
<keyword evidence="7 10" id="KW-0472">Membrane</keyword>
<keyword evidence="9" id="KW-0645">Protease</keyword>
<evidence type="ECO:0000259" key="12">
    <source>
        <dbReference type="Pfam" id="PF06750"/>
    </source>
</evidence>
<evidence type="ECO:0000313" key="14">
    <source>
        <dbReference type="Proteomes" id="UP001595548"/>
    </source>
</evidence>
<evidence type="ECO:0000256" key="10">
    <source>
        <dbReference type="SAM" id="Phobius"/>
    </source>
</evidence>
<feature type="domain" description="Prepilin type IV endopeptidase peptidase" evidence="11">
    <location>
        <begin position="137"/>
        <end position="246"/>
    </location>
</feature>
<dbReference type="PANTHER" id="PTHR30487:SF0">
    <property type="entry name" value="PREPILIN LEADER PEPTIDASE_N-METHYLTRANSFERASE-RELATED"/>
    <property type="match status" value="1"/>
</dbReference>
<gene>
    <name evidence="13" type="ORF">ACFOEB_01185</name>
</gene>
<dbReference type="EC" id="3.4.23.43" evidence="9"/>
<feature type="transmembrane region" description="Helical" evidence="10">
    <location>
        <begin position="13"/>
        <end position="37"/>
    </location>
</feature>
<dbReference type="Proteomes" id="UP001595548">
    <property type="component" value="Unassembled WGS sequence"/>
</dbReference>
<evidence type="ECO:0000256" key="9">
    <source>
        <dbReference type="RuleBase" id="RU003794"/>
    </source>
</evidence>
<dbReference type="Pfam" id="PF06750">
    <property type="entry name" value="A24_N_bact"/>
    <property type="match status" value="1"/>
</dbReference>
<dbReference type="Pfam" id="PF01478">
    <property type="entry name" value="Peptidase_A24"/>
    <property type="match status" value="1"/>
</dbReference>
<keyword evidence="9" id="KW-0511">Multifunctional enzyme</keyword>
<feature type="transmembrane region" description="Helical" evidence="10">
    <location>
        <begin position="217"/>
        <end position="250"/>
    </location>
</feature>
<evidence type="ECO:0000256" key="4">
    <source>
        <dbReference type="ARBA" id="ARBA00022519"/>
    </source>
</evidence>
<comment type="function">
    <text evidence="9">Plays an essential role in type IV pili and type II pseudopili formation by proteolytically removing the leader sequence from substrate proteins and subsequently monomethylating the alpha-amino group of the newly exposed N-terminal phenylalanine.</text>
</comment>
<keyword evidence="9" id="KW-0489">Methyltransferase</keyword>
<reference evidence="14" key="1">
    <citation type="journal article" date="2019" name="Int. J. Syst. Evol. Microbiol.">
        <title>The Global Catalogue of Microorganisms (GCM) 10K type strain sequencing project: providing services to taxonomists for standard genome sequencing and annotation.</title>
        <authorList>
            <consortium name="The Broad Institute Genomics Platform"/>
            <consortium name="The Broad Institute Genome Sequencing Center for Infectious Disease"/>
            <person name="Wu L."/>
            <person name="Ma J."/>
        </authorList>
    </citation>
    <scope>NUCLEOTIDE SEQUENCE [LARGE SCALE GENOMIC DNA]</scope>
    <source>
        <strain evidence="14">KCTC 52141</strain>
    </source>
</reference>
<evidence type="ECO:0000259" key="11">
    <source>
        <dbReference type="Pfam" id="PF01478"/>
    </source>
</evidence>
<comment type="catalytic activity">
    <reaction evidence="9">
        <text>Typically cleaves a -Gly-|-Phe- bond to release an N-terminal, basic peptide of 5-8 residues from type IV prepilin, and then N-methylates the new N-terminal amino group, the methyl donor being S-adenosyl-L-methionine.</text>
        <dbReference type="EC" id="3.4.23.43"/>
    </reaction>
</comment>
<proteinExistence type="inferred from homology"/>
<comment type="subcellular location">
    <subcellularLocation>
        <location evidence="1">Cell inner membrane</location>
        <topology evidence="1">Multi-pass membrane protein</topology>
    </subcellularLocation>
    <subcellularLocation>
        <location evidence="9">Cell membrane</location>
        <topology evidence="9">Multi-pass membrane protein</topology>
    </subcellularLocation>
</comment>
<feature type="transmembrane region" description="Helical" evidence="10">
    <location>
        <begin position="183"/>
        <end position="205"/>
    </location>
</feature>
<dbReference type="EC" id="2.1.1.-" evidence="9"/>
<evidence type="ECO:0000256" key="8">
    <source>
        <dbReference type="RuleBase" id="RU003793"/>
    </source>
</evidence>
<organism evidence="13 14">
    <name type="scientific">Gilvimarinus japonicus</name>
    <dbReference type="NCBI Taxonomy" id="1796469"/>
    <lineage>
        <taxon>Bacteria</taxon>
        <taxon>Pseudomonadati</taxon>
        <taxon>Pseudomonadota</taxon>
        <taxon>Gammaproteobacteria</taxon>
        <taxon>Cellvibrionales</taxon>
        <taxon>Cellvibrionaceae</taxon>
        <taxon>Gilvimarinus</taxon>
    </lineage>
</organism>
<name>A0ABV7HM28_9GAMM</name>
<evidence type="ECO:0000256" key="6">
    <source>
        <dbReference type="ARBA" id="ARBA00022989"/>
    </source>
</evidence>
<feature type="transmembrane region" description="Helical" evidence="10">
    <location>
        <begin position="262"/>
        <end position="281"/>
    </location>
</feature>
<evidence type="ECO:0000256" key="3">
    <source>
        <dbReference type="ARBA" id="ARBA00022475"/>
    </source>
</evidence>
<evidence type="ECO:0000256" key="2">
    <source>
        <dbReference type="ARBA" id="ARBA00005801"/>
    </source>
</evidence>